<dbReference type="GO" id="GO:0055129">
    <property type="term" value="P:L-proline biosynthetic process"/>
    <property type="evidence" value="ECO:0007669"/>
    <property type="project" value="TreeGrafter"/>
</dbReference>
<feature type="domain" description="Pyrroline-5-carboxylate reductase dimerisation" evidence="4">
    <location>
        <begin position="164"/>
        <end position="261"/>
    </location>
</feature>
<dbReference type="Gene3D" id="3.40.50.720">
    <property type="entry name" value="NAD(P)-binding Rossmann-like Domain"/>
    <property type="match status" value="1"/>
</dbReference>
<dbReference type="InterPro" id="IPR029036">
    <property type="entry name" value="P5CR_dimer"/>
</dbReference>
<keyword evidence="2" id="KW-0521">NADP</keyword>
<dbReference type="GO" id="GO:0004735">
    <property type="term" value="F:pyrroline-5-carboxylate reductase activity"/>
    <property type="evidence" value="ECO:0007669"/>
    <property type="project" value="InterPro"/>
</dbReference>
<dbReference type="AlphaFoldDB" id="A0A2N5M9A8"/>
<organism evidence="5 6">
    <name type="scientific">Peribacillus deserti</name>
    <dbReference type="NCBI Taxonomy" id="673318"/>
    <lineage>
        <taxon>Bacteria</taxon>
        <taxon>Bacillati</taxon>
        <taxon>Bacillota</taxon>
        <taxon>Bacilli</taxon>
        <taxon>Bacillales</taxon>
        <taxon>Bacillaceae</taxon>
        <taxon>Peribacillus</taxon>
    </lineage>
</organism>
<evidence type="ECO:0000259" key="4">
    <source>
        <dbReference type="Pfam" id="PF14748"/>
    </source>
</evidence>
<dbReference type="PANTHER" id="PTHR11645">
    <property type="entry name" value="PYRROLINE-5-CARBOXYLATE REDUCTASE"/>
    <property type="match status" value="1"/>
</dbReference>
<dbReference type="InterPro" id="IPR053790">
    <property type="entry name" value="P5CR-like_CS"/>
</dbReference>
<accession>A0A2N5M9A8</accession>
<dbReference type="SUPFAM" id="SSF51735">
    <property type="entry name" value="NAD(P)-binding Rossmann-fold domains"/>
    <property type="match status" value="1"/>
</dbReference>
<dbReference type="SUPFAM" id="SSF48179">
    <property type="entry name" value="6-phosphogluconate dehydrogenase C-terminal domain-like"/>
    <property type="match status" value="1"/>
</dbReference>
<proteinExistence type="inferred from homology"/>
<dbReference type="PROSITE" id="PS00521">
    <property type="entry name" value="P5CR"/>
    <property type="match status" value="1"/>
</dbReference>
<feature type="domain" description="Pyrroline-5-carboxylate reductase catalytic N-terminal" evidence="3">
    <location>
        <begin position="2"/>
        <end position="97"/>
    </location>
</feature>
<sequence length="277" mass="30493">MKIGVIGTGNMGTILIEALLDADAVSPEQFTITNRSLAKANLIKVRYPEIQIVASAESVAANTDLIFICVKPLDIYNVIQRIKPVLNRKQCLISITSPISVDQLESLVECSCGRMIPSITNRALSGVSLLTFGKECSDEWKDKVKWLAGSISEPLEISNEITRVSSDIVSCGPAFFSYLARRFIEGACKTTAIDEETATALTENMLIGLGDLLKKGFYTLPALEEKVCVKGGITGEGIQVLEKELGEVFEHLFEATHKKFKHELEKTEEQYEVPYIT</sequence>
<dbReference type="NCBIfam" id="NF005814">
    <property type="entry name" value="PRK07680.1"/>
    <property type="match status" value="1"/>
</dbReference>
<dbReference type="Proteomes" id="UP000234748">
    <property type="component" value="Unassembled WGS sequence"/>
</dbReference>
<comment type="similarity">
    <text evidence="1">Belongs to the pyrroline-5-carboxylate reductase family.</text>
</comment>
<evidence type="ECO:0000256" key="2">
    <source>
        <dbReference type="PIRSR" id="PIRSR000193-1"/>
    </source>
</evidence>
<dbReference type="PIRSF" id="PIRSF000193">
    <property type="entry name" value="Pyrrol-5-carb_rd"/>
    <property type="match status" value="1"/>
</dbReference>
<dbReference type="PANTHER" id="PTHR11645:SF51">
    <property type="entry name" value="COME OPERON PROTEIN 4"/>
    <property type="match status" value="1"/>
</dbReference>
<dbReference type="EMBL" id="PGUY01000014">
    <property type="protein sequence ID" value="PLT30939.1"/>
    <property type="molecule type" value="Genomic_DNA"/>
</dbReference>
<comment type="caution">
    <text evidence="5">The sequence shown here is derived from an EMBL/GenBank/DDBJ whole genome shotgun (WGS) entry which is preliminary data.</text>
</comment>
<dbReference type="InterPro" id="IPR008927">
    <property type="entry name" value="6-PGluconate_DH-like_C_sf"/>
</dbReference>
<feature type="binding site" evidence="2">
    <location>
        <begin position="6"/>
        <end position="11"/>
    </location>
    <ligand>
        <name>NADP(+)</name>
        <dbReference type="ChEBI" id="CHEBI:58349"/>
    </ligand>
</feature>
<dbReference type="Gene3D" id="1.10.3730.10">
    <property type="entry name" value="ProC C-terminal domain-like"/>
    <property type="match status" value="1"/>
</dbReference>
<dbReference type="InterPro" id="IPR028939">
    <property type="entry name" value="P5C_Rdtase_cat_N"/>
</dbReference>
<evidence type="ECO:0000259" key="3">
    <source>
        <dbReference type="Pfam" id="PF03807"/>
    </source>
</evidence>
<dbReference type="InterPro" id="IPR000304">
    <property type="entry name" value="Pyrroline-COOH_reductase"/>
</dbReference>
<dbReference type="Pfam" id="PF03807">
    <property type="entry name" value="F420_oxidored"/>
    <property type="match status" value="1"/>
</dbReference>
<evidence type="ECO:0000313" key="5">
    <source>
        <dbReference type="EMBL" id="PLT30939.1"/>
    </source>
</evidence>
<evidence type="ECO:0000313" key="6">
    <source>
        <dbReference type="Proteomes" id="UP000234748"/>
    </source>
</evidence>
<keyword evidence="6" id="KW-1185">Reference proteome</keyword>
<dbReference type="Pfam" id="PF14748">
    <property type="entry name" value="P5CR_dimer"/>
    <property type="match status" value="1"/>
</dbReference>
<dbReference type="OrthoDB" id="9805754at2"/>
<dbReference type="InterPro" id="IPR036291">
    <property type="entry name" value="NAD(P)-bd_dom_sf"/>
</dbReference>
<protein>
    <submittedName>
        <fullName evidence="5">Late competence protein ComER</fullName>
    </submittedName>
</protein>
<gene>
    <name evidence="5" type="ORF">CUU66_05155</name>
</gene>
<evidence type="ECO:0000256" key="1">
    <source>
        <dbReference type="ARBA" id="ARBA00005525"/>
    </source>
</evidence>
<dbReference type="RefSeq" id="WP_101640602.1">
    <property type="nucleotide sequence ID" value="NZ_PGUY01000014.1"/>
</dbReference>
<name>A0A2N5M9A8_9BACI</name>
<reference evidence="5 6" key="1">
    <citation type="submission" date="2017-11" db="EMBL/GenBank/DDBJ databases">
        <title>Comparitive Functional Genomics of Dry Heat Resistant strains isolated from the Viking Spacecraft.</title>
        <authorList>
            <person name="Seuylemezian A."/>
            <person name="Cooper K."/>
            <person name="Vaishampayan P."/>
        </authorList>
    </citation>
    <scope>NUCLEOTIDE SEQUENCE [LARGE SCALE GENOMIC DNA]</scope>
    <source>
        <strain evidence="5 6">V1-29</strain>
    </source>
</reference>